<feature type="region of interest" description="Disordered" evidence="1">
    <location>
        <begin position="1"/>
        <end position="30"/>
    </location>
</feature>
<dbReference type="EMBL" id="GEFH01002872">
    <property type="protein sequence ID" value="JAP65709.1"/>
    <property type="molecule type" value="mRNA"/>
</dbReference>
<proteinExistence type="evidence at transcript level"/>
<feature type="compositionally biased region" description="Polar residues" evidence="1">
    <location>
        <begin position="413"/>
        <end position="428"/>
    </location>
</feature>
<feature type="compositionally biased region" description="Polar residues" evidence="1">
    <location>
        <begin position="533"/>
        <end position="545"/>
    </location>
</feature>
<feature type="compositionally biased region" description="Basic and acidic residues" evidence="1">
    <location>
        <begin position="356"/>
        <end position="409"/>
    </location>
</feature>
<feature type="compositionally biased region" description="Basic residues" evidence="1">
    <location>
        <begin position="563"/>
        <end position="573"/>
    </location>
</feature>
<feature type="compositionally biased region" description="Acidic residues" evidence="1">
    <location>
        <begin position="165"/>
        <end position="175"/>
    </location>
</feature>
<dbReference type="AlphaFoldDB" id="A0A131XFC9"/>
<evidence type="ECO:0000256" key="1">
    <source>
        <dbReference type="SAM" id="MobiDB-lite"/>
    </source>
</evidence>
<feature type="compositionally biased region" description="Low complexity" evidence="1">
    <location>
        <begin position="176"/>
        <end position="186"/>
    </location>
</feature>
<feature type="compositionally biased region" description="Low complexity" evidence="1">
    <location>
        <begin position="472"/>
        <end position="491"/>
    </location>
</feature>
<protein>
    <submittedName>
        <fullName evidence="2">Putative mucin 68d</fullName>
    </submittedName>
</protein>
<accession>A0A131XFC9</accession>
<name>A0A131XFC9_9ACAR</name>
<organism evidence="2">
    <name type="scientific">Hyalomma excavatum</name>
    <dbReference type="NCBI Taxonomy" id="257692"/>
    <lineage>
        <taxon>Eukaryota</taxon>
        <taxon>Metazoa</taxon>
        <taxon>Ecdysozoa</taxon>
        <taxon>Arthropoda</taxon>
        <taxon>Chelicerata</taxon>
        <taxon>Arachnida</taxon>
        <taxon>Acari</taxon>
        <taxon>Parasitiformes</taxon>
        <taxon>Ixodida</taxon>
        <taxon>Ixodoidea</taxon>
        <taxon>Ixodidae</taxon>
        <taxon>Hyalomminae</taxon>
        <taxon>Hyalomma</taxon>
    </lineage>
</organism>
<evidence type="ECO:0000313" key="2">
    <source>
        <dbReference type="EMBL" id="JAP65709.1"/>
    </source>
</evidence>
<feature type="region of interest" description="Disordered" evidence="1">
    <location>
        <begin position="338"/>
        <end position="430"/>
    </location>
</feature>
<feature type="region of interest" description="Disordered" evidence="1">
    <location>
        <begin position="50"/>
        <end position="85"/>
    </location>
</feature>
<reference evidence="2" key="1">
    <citation type="journal article" date="2017" name="Ticks Tick Borne Dis.">
        <title>An insight into the sialome of Hyalomma excavatum.</title>
        <authorList>
            <person name="Ribeiro J.M."/>
            <person name="Slovak M."/>
            <person name="Francischetti I.M."/>
        </authorList>
    </citation>
    <scope>NUCLEOTIDE SEQUENCE</scope>
    <source>
        <strain evidence="2">Samish</strain>
        <tissue evidence="2">Salivary glands</tissue>
    </source>
</reference>
<feature type="region of interest" description="Disordered" evidence="1">
    <location>
        <begin position="533"/>
        <end position="622"/>
    </location>
</feature>
<feature type="region of interest" description="Disordered" evidence="1">
    <location>
        <begin position="128"/>
        <end position="207"/>
    </location>
</feature>
<sequence>MAAVAETTGPKSLESGSSVPKSTVDDDDDELEALRTAALLSMKIREKRKSSAVNAEVRERSGSYSNYSRFHHSNQRVTTPGKPLFSWNQHARPNLIVIQPVPLEGSEAASPCSVTSVQAVQPSTKLVLPQDRWCPKPGQGSPASSDTGQSKRRASGKFSHFESSSESEESDDEDLLGSGSASSHSDSSVDGRSSDDEQNSTRASPSCRFTQDCLDSCLSESTSDLPAFSSPRAEVTLEDGATNSVNTLHNNSRDECSLAHAIEHGCSAVNTSGTASTRLQAGSNNLTAASAELQAGGNKSGATRDNLELVSRIEAHVHGSHEKVNIVPNENAPQVLLDCSGVSQPNSGNASPVKHATRESPSIEHQQKHDDERRVNGLCADDRRPVHLSPDRTKEDRLAPLSWERHGSREGTPGSTRSVDSQERSASSVFEARRRKFECTVPVKPVGGKILLLRQGRTEDQSPHREGSSPLSSPCARTRSRSRSASPPLLRSVLSVVKRGPSEVLPACAESKKHRPGRTVEIIMHSVGEESINASDRIGNTSSGGSKLPVHLRLGDASTASSARKKKSKRKRSLRDLAPYGVKRKHTRARGLDSDVRRAWLSPDQRRSRRKRMPSGLGDGAP</sequence>
<feature type="compositionally biased region" description="Polar residues" evidence="1">
    <location>
        <begin position="341"/>
        <end position="350"/>
    </location>
</feature>
<feature type="compositionally biased region" description="Basic and acidic residues" evidence="1">
    <location>
        <begin position="456"/>
        <end position="467"/>
    </location>
</feature>
<feature type="region of interest" description="Disordered" evidence="1">
    <location>
        <begin position="453"/>
        <end position="491"/>
    </location>
</feature>